<evidence type="ECO:0000313" key="1">
    <source>
        <dbReference type="EMBL" id="SDF06140.1"/>
    </source>
</evidence>
<protein>
    <submittedName>
        <fullName evidence="1">Uncharacterized protein</fullName>
    </submittedName>
</protein>
<dbReference type="Proteomes" id="UP000199412">
    <property type="component" value="Unassembled WGS sequence"/>
</dbReference>
<proteinExistence type="predicted"/>
<dbReference type="AlphaFoldDB" id="A0A1G7I071"/>
<dbReference type="EMBL" id="FNAP01000028">
    <property type="protein sequence ID" value="SDF06140.1"/>
    <property type="molecule type" value="Genomic_DNA"/>
</dbReference>
<gene>
    <name evidence="1" type="ORF">SAMN05421720_1283</name>
</gene>
<evidence type="ECO:0000313" key="2">
    <source>
        <dbReference type="Proteomes" id="UP000199412"/>
    </source>
</evidence>
<keyword evidence="2" id="KW-1185">Reference proteome</keyword>
<reference evidence="1 2" key="1">
    <citation type="submission" date="2016-10" db="EMBL/GenBank/DDBJ databases">
        <authorList>
            <person name="de Groot N.N."/>
        </authorList>
    </citation>
    <scope>NUCLEOTIDE SEQUENCE [LARGE SCALE GENOMIC DNA]</scope>
    <source>
        <strain evidence="1 2">ATCC 700224</strain>
    </source>
</reference>
<accession>A0A1G7I071</accession>
<name>A0A1G7I071_9PROT</name>
<sequence>MFCLSGLSMGLLLPPAGAVSVYAEKRAFKDHAHQSHRMGAVFRRAVVILTGPTGQDEVRDQRVLRDIGREALGENGDWLLAHRDRPIEPIKGGGFGMGSSAAVIASFASPAWSLHHLAA</sequence>
<organism evidence="1 2">
    <name type="scientific">Rhodospira trueperi</name>
    <dbReference type="NCBI Taxonomy" id="69960"/>
    <lineage>
        <taxon>Bacteria</taxon>
        <taxon>Pseudomonadati</taxon>
        <taxon>Pseudomonadota</taxon>
        <taxon>Alphaproteobacteria</taxon>
        <taxon>Rhodospirillales</taxon>
        <taxon>Rhodospirillaceae</taxon>
        <taxon>Rhodospira</taxon>
    </lineage>
</organism>